<reference evidence="4" key="2">
    <citation type="submission" date="2022-11" db="EMBL/GenBank/DDBJ databases">
        <title>complete genomes of mycoplasma synoviae ZX313 strain and SD2 strain.</title>
        <authorList>
            <person name="Zhong Q."/>
        </authorList>
    </citation>
    <scope>NUCLEOTIDE SEQUENCE</scope>
    <source>
        <strain evidence="4">SD2</strain>
    </source>
</reference>
<comment type="similarity">
    <text evidence="1">Belongs to the thioredoxin family.</text>
</comment>
<reference evidence="4" key="1">
    <citation type="submission" date="2022-10" db="EMBL/GenBank/DDBJ databases">
        <authorList>
            <person name="Wei X."/>
        </authorList>
    </citation>
    <scope>NUCLEOTIDE SEQUENCE</scope>
    <source>
        <strain evidence="4">SD2</strain>
    </source>
</reference>
<feature type="domain" description="Thioredoxin" evidence="3">
    <location>
        <begin position="1"/>
        <end position="115"/>
    </location>
</feature>
<dbReference type="RefSeq" id="WP_020003157.1">
    <property type="nucleotide sequence ID" value="NZ_CP012624.1"/>
</dbReference>
<evidence type="ECO:0000313" key="4">
    <source>
        <dbReference type="EMBL" id="UZW64421.1"/>
    </source>
</evidence>
<evidence type="ECO:0000259" key="3">
    <source>
        <dbReference type="PROSITE" id="PS51352"/>
    </source>
</evidence>
<sequence length="115" mass="13450">MEITRLKWAEAQELVKNNKDSDLLFLEFTTDWCGDCKMMKPVVTKLASSFSEEDNIKFVNVDAEEAQLFRNPDSRWQVLKVPTHILLKGQEIVEKAYEYVPGEVLKTWIEQRISK</sequence>
<dbReference type="GO" id="GO:0015035">
    <property type="term" value="F:protein-disulfide reductase activity"/>
    <property type="evidence" value="ECO:0007669"/>
    <property type="project" value="TreeGrafter"/>
</dbReference>
<dbReference type="SUPFAM" id="SSF52833">
    <property type="entry name" value="Thioredoxin-like"/>
    <property type="match status" value="1"/>
</dbReference>
<name>A0AAQ2YP78_MYCSY</name>
<keyword evidence="2" id="KW-0676">Redox-active center</keyword>
<dbReference type="AlphaFoldDB" id="A0AAQ2YP78"/>
<evidence type="ECO:0000256" key="2">
    <source>
        <dbReference type="ARBA" id="ARBA00023284"/>
    </source>
</evidence>
<gene>
    <name evidence="4" type="ORF">OIE46_03570</name>
</gene>
<dbReference type="InterPro" id="IPR013766">
    <property type="entry name" value="Thioredoxin_domain"/>
</dbReference>
<dbReference type="InterPro" id="IPR036249">
    <property type="entry name" value="Thioredoxin-like_sf"/>
</dbReference>
<dbReference type="Pfam" id="PF00085">
    <property type="entry name" value="Thioredoxin"/>
    <property type="match status" value="1"/>
</dbReference>
<evidence type="ECO:0000256" key="1">
    <source>
        <dbReference type="ARBA" id="ARBA00008987"/>
    </source>
</evidence>
<evidence type="ECO:0000313" key="5">
    <source>
        <dbReference type="Proteomes" id="UP001164481"/>
    </source>
</evidence>
<dbReference type="PANTHER" id="PTHR45663">
    <property type="entry name" value="GEO12009P1"/>
    <property type="match status" value="1"/>
</dbReference>
<dbReference type="GO" id="GO:0005737">
    <property type="term" value="C:cytoplasm"/>
    <property type="evidence" value="ECO:0007669"/>
    <property type="project" value="TreeGrafter"/>
</dbReference>
<organism evidence="4 5">
    <name type="scientific">Mycoplasmopsis synoviae</name>
    <name type="common">Mycoplasma synoviae</name>
    <dbReference type="NCBI Taxonomy" id="2109"/>
    <lineage>
        <taxon>Bacteria</taxon>
        <taxon>Bacillati</taxon>
        <taxon>Mycoplasmatota</taxon>
        <taxon>Mycoplasmoidales</taxon>
        <taxon>Metamycoplasmataceae</taxon>
        <taxon>Mycoplasmopsis</taxon>
    </lineage>
</organism>
<dbReference type="PROSITE" id="PS51352">
    <property type="entry name" value="THIOREDOXIN_2"/>
    <property type="match status" value="1"/>
</dbReference>
<dbReference type="Gene3D" id="3.40.30.10">
    <property type="entry name" value="Glutaredoxin"/>
    <property type="match status" value="1"/>
</dbReference>
<dbReference type="EMBL" id="CP107525">
    <property type="protein sequence ID" value="UZW64421.1"/>
    <property type="molecule type" value="Genomic_DNA"/>
</dbReference>
<dbReference type="Proteomes" id="UP001164481">
    <property type="component" value="Chromosome"/>
</dbReference>
<dbReference type="GeneID" id="93530435"/>
<dbReference type="PANTHER" id="PTHR45663:SF11">
    <property type="entry name" value="GEO12009P1"/>
    <property type="match status" value="1"/>
</dbReference>
<accession>A0AAQ2YP78</accession>
<dbReference type="CDD" id="cd02947">
    <property type="entry name" value="TRX_family"/>
    <property type="match status" value="1"/>
</dbReference>
<proteinExistence type="inferred from homology"/>
<protein>
    <submittedName>
        <fullName evidence="4">Thioredoxin family protein</fullName>
    </submittedName>
</protein>